<feature type="transmembrane region" description="Helical" evidence="1">
    <location>
        <begin position="49"/>
        <end position="72"/>
    </location>
</feature>
<dbReference type="AlphaFoldDB" id="A0A7S1AFG9"/>
<feature type="transmembrane region" description="Helical" evidence="1">
    <location>
        <begin position="6"/>
        <end position="28"/>
    </location>
</feature>
<keyword evidence="1" id="KW-0812">Transmembrane</keyword>
<reference evidence="2" key="1">
    <citation type="submission" date="2021-01" db="EMBL/GenBank/DDBJ databases">
        <authorList>
            <person name="Corre E."/>
            <person name="Pelletier E."/>
            <person name="Niang G."/>
            <person name="Scheremetjew M."/>
            <person name="Finn R."/>
            <person name="Kale V."/>
            <person name="Holt S."/>
            <person name="Cochrane G."/>
            <person name="Meng A."/>
            <person name="Brown T."/>
            <person name="Cohen L."/>
        </authorList>
    </citation>
    <scope>NUCLEOTIDE SEQUENCE</scope>
</reference>
<sequence length="243" mass="27023">MFSDVFSISVVWILFWLSFASALGLTANHTAAYFSTPGKKVGGFERWRWWISLILQLGVFPSIVCAAAFQSYGVLSLFQWLSASAQELPGFEHWYIYALFGAQTRDMIPRMPSGASMMLKVHHWVVVVACVVVLFTPQGFGLFVAGSFFLELGSAFYNLHELFPDSVAVLVVYEATMPVSNVLALVCLPALFRMSRLPLWLRILFAMADVGVVIGRQLKAVKTACGSTKHDRDQGRVKLLNTD</sequence>
<feature type="transmembrane region" description="Helical" evidence="1">
    <location>
        <begin position="121"/>
        <end position="150"/>
    </location>
</feature>
<name>A0A7S1AFG9_NOCSC</name>
<accession>A0A7S1AFG9</accession>
<evidence type="ECO:0000313" key="2">
    <source>
        <dbReference type="EMBL" id="CAD8852398.1"/>
    </source>
</evidence>
<keyword evidence="1" id="KW-1133">Transmembrane helix</keyword>
<evidence type="ECO:0000256" key="1">
    <source>
        <dbReference type="SAM" id="Phobius"/>
    </source>
</evidence>
<proteinExistence type="predicted"/>
<feature type="transmembrane region" description="Helical" evidence="1">
    <location>
        <begin position="170"/>
        <end position="192"/>
    </location>
</feature>
<dbReference type="EMBL" id="HBFQ01037835">
    <property type="protein sequence ID" value="CAD8852398.1"/>
    <property type="molecule type" value="Transcribed_RNA"/>
</dbReference>
<evidence type="ECO:0008006" key="3">
    <source>
        <dbReference type="Google" id="ProtNLM"/>
    </source>
</evidence>
<gene>
    <name evidence="2" type="ORF">NSCI0253_LOCUS26748</name>
</gene>
<protein>
    <recommendedName>
        <fullName evidence="3">TLC domain-containing protein</fullName>
    </recommendedName>
</protein>
<keyword evidence="1" id="KW-0472">Membrane</keyword>
<organism evidence="2">
    <name type="scientific">Noctiluca scintillans</name>
    <name type="common">Sea sparkle</name>
    <name type="synonym">Red tide dinoflagellate</name>
    <dbReference type="NCBI Taxonomy" id="2966"/>
    <lineage>
        <taxon>Eukaryota</taxon>
        <taxon>Sar</taxon>
        <taxon>Alveolata</taxon>
        <taxon>Dinophyceae</taxon>
        <taxon>Noctilucales</taxon>
        <taxon>Noctilucaceae</taxon>
        <taxon>Noctiluca</taxon>
    </lineage>
</organism>